<comment type="similarity">
    <text evidence="3">Belongs to the SPOT14 family.</text>
</comment>
<keyword evidence="5" id="KW-0539">Nucleus</keyword>
<protein>
    <submittedName>
        <fullName evidence="6">Uncharacterized protein</fullName>
    </submittedName>
</protein>
<dbReference type="EnsemblMetazoa" id="XM_038194004.1">
    <property type="protein sequence ID" value="XP_038049932.1"/>
    <property type="gene ID" value="LOC119723389"/>
</dbReference>
<proteinExistence type="inferred from homology"/>
<dbReference type="AlphaFoldDB" id="A0A913ZDS6"/>
<comment type="subcellular location">
    <subcellularLocation>
        <location evidence="2">Cytoplasm</location>
    </subcellularLocation>
    <subcellularLocation>
        <location evidence="1">Nucleus</location>
    </subcellularLocation>
</comment>
<evidence type="ECO:0000256" key="5">
    <source>
        <dbReference type="ARBA" id="ARBA00023242"/>
    </source>
</evidence>
<dbReference type="Gene3D" id="6.10.140.1610">
    <property type="match status" value="1"/>
</dbReference>
<accession>A0A913ZDS6</accession>
<name>A0A913ZDS6_PATMI</name>
<dbReference type="Pfam" id="PF07084">
    <property type="entry name" value="Spot_14"/>
    <property type="match status" value="1"/>
</dbReference>
<keyword evidence="7" id="KW-1185">Reference proteome</keyword>
<dbReference type="InterPro" id="IPR053719">
    <property type="entry name" value="Lipogen_MT_Stabilize_sf"/>
</dbReference>
<dbReference type="Proteomes" id="UP000887568">
    <property type="component" value="Unplaced"/>
</dbReference>
<evidence type="ECO:0000313" key="6">
    <source>
        <dbReference type="EnsemblMetazoa" id="XP_038049932.1"/>
    </source>
</evidence>
<evidence type="ECO:0000256" key="1">
    <source>
        <dbReference type="ARBA" id="ARBA00004123"/>
    </source>
</evidence>
<dbReference type="PANTHER" id="PTHR14315">
    <property type="entry name" value="SPOT14 FAMILY MEMBER"/>
    <property type="match status" value="1"/>
</dbReference>
<organism evidence="6 7">
    <name type="scientific">Patiria miniata</name>
    <name type="common">Bat star</name>
    <name type="synonym">Asterina miniata</name>
    <dbReference type="NCBI Taxonomy" id="46514"/>
    <lineage>
        <taxon>Eukaryota</taxon>
        <taxon>Metazoa</taxon>
        <taxon>Echinodermata</taxon>
        <taxon>Eleutherozoa</taxon>
        <taxon>Asterozoa</taxon>
        <taxon>Asteroidea</taxon>
        <taxon>Valvatacea</taxon>
        <taxon>Valvatida</taxon>
        <taxon>Asterinidae</taxon>
        <taxon>Patiria</taxon>
    </lineage>
</organism>
<evidence type="ECO:0000256" key="4">
    <source>
        <dbReference type="ARBA" id="ARBA00022490"/>
    </source>
</evidence>
<evidence type="ECO:0000256" key="2">
    <source>
        <dbReference type="ARBA" id="ARBA00004496"/>
    </source>
</evidence>
<sequence>MELNLADNERMSPNHSNHSILGVMKGFIDAVNEMDETVLIPSRLMDMQVEPNTLALQQTTGDTSPTTKADLAVIPANCAQDSVSLHACYAMLKAVKSELIRGPISEEERLAAEEDADKENIGADSNRSLEEATARAFREHLIGLFSVLQQLTNVSKKLTTKYQEELGDYQSCFKPKSSSSFLM</sequence>
<dbReference type="OMA" id="EEGNAWK"/>
<reference evidence="6" key="1">
    <citation type="submission" date="2022-11" db="UniProtKB">
        <authorList>
            <consortium name="EnsemblMetazoa"/>
        </authorList>
    </citation>
    <scope>IDENTIFICATION</scope>
</reference>
<dbReference type="GO" id="GO:0005829">
    <property type="term" value="C:cytosol"/>
    <property type="evidence" value="ECO:0007669"/>
    <property type="project" value="TreeGrafter"/>
</dbReference>
<dbReference type="OrthoDB" id="5951908at2759"/>
<evidence type="ECO:0000313" key="7">
    <source>
        <dbReference type="Proteomes" id="UP000887568"/>
    </source>
</evidence>
<dbReference type="GO" id="GO:0046890">
    <property type="term" value="P:regulation of lipid biosynthetic process"/>
    <property type="evidence" value="ECO:0007669"/>
    <property type="project" value="TreeGrafter"/>
</dbReference>
<dbReference type="GO" id="GO:0005634">
    <property type="term" value="C:nucleus"/>
    <property type="evidence" value="ECO:0007669"/>
    <property type="project" value="UniProtKB-SubCell"/>
</dbReference>
<dbReference type="GeneID" id="119723389"/>
<keyword evidence="4" id="KW-0963">Cytoplasm</keyword>
<dbReference type="InterPro" id="IPR009786">
    <property type="entry name" value="Spot_14"/>
</dbReference>
<evidence type="ECO:0000256" key="3">
    <source>
        <dbReference type="ARBA" id="ARBA00009488"/>
    </source>
</evidence>
<dbReference type="RefSeq" id="XP_038049932.1">
    <property type="nucleotide sequence ID" value="XM_038194004.1"/>
</dbReference>
<dbReference type="PANTHER" id="PTHR14315:SF17">
    <property type="entry name" value="MIP21584P"/>
    <property type="match status" value="1"/>
</dbReference>